<dbReference type="EMBL" id="PJND01000007">
    <property type="protein sequence ID" value="PKW28669.1"/>
    <property type="molecule type" value="Genomic_DNA"/>
</dbReference>
<dbReference type="AlphaFoldDB" id="A0A497V996"/>
<keyword evidence="5" id="KW-1185">Reference proteome</keyword>
<evidence type="ECO:0000313" key="3">
    <source>
        <dbReference type="EMBL" id="PKW28669.1"/>
    </source>
</evidence>
<name>A0A497V996_9FLAO</name>
<dbReference type="Proteomes" id="UP000233767">
    <property type="component" value="Unassembled WGS sequence"/>
</dbReference>
<evidence type="ECO:0000313" key="6">
    <source>
        <dbReference type="Proteomes" id="UP000275027"/>
    </source>
</evidence>
<proteinExistence type="predicted"/>
<evidence type="ECO:0000256" key="1">
    <source>
        <dbReference type="SAM" id="MobiDB-lite"/>
    </source>
</evidence>
<accession>A0A497V996</accession>
<feature type="signal peptide" evidence="2">
    <location>
        <begin position="1"/>
        <end position="20"/>
    </location>
</feature>
<sequence>MKKLLSLSLFLSLTFLSCSTDEDIEMNGTESSTSAINHKKENPHSWSPQNTANSYDNAGILYRQILEEYYTNTPTNTTPSQIIFDIESIANNFSEFDPMKNNNYSPIAYNNINWILSTDESYHTAISNNNNLSVTAKNQLENFAAALTQMIDSEATAKSIHDYIVGFEVLISSNTVLTANDKKAILTSSSIARHANYLRRKGRRWDIHHGITGSIYGSNENMAKAITTAASVNAIANTINE</sequence>
<reference evidence="4 6" key="2">
    <citation type="submission" date="2018-10" db="EMBL/GenBank/DDBJ databases">
        <title>Genomic Encyclopedia of Archaeal and Bacterial Type Strains, Phase II (KMG-II): from individual species to whole genera.</title>
        <authorList>
            <person name="Goeker M."/>
        </authorList>
    </citation>
    <scope>NUCLEOTIDE SEQUENCE [LARGE SCALE GENOMIC DNA]</scope>
    <source>
        <strain evidence="4 6">DSM 21886</strain>
    </source>
</reference>
<organism evidence="4 6">
    <name type="scientific">Flavobacterium lindanitolerans</name>
    <dbReference type="NCBI Taxonomy" id="428988"/>
    <lineage>
        <taxon>Bacteria</taxon>
        <taxon>Pseudomonadati</taxon>
        <taxon>Bacteroidota</taxon>
        <taxon>Flavobacteriia</taxon>
        <taxon>Flavobacteriales</taxon>
        <taxon>Flavobacteriaceae</taxon>
        <taxon>Flavobacterium</taxon>
    </lineage>
</organism>
<gene>
    <name evidence="3" type="ORF">B0G92_0293</name>
    <name evidence="4" type="ORF">CLV50_1211</name>
</gene>
<feature type="region of interest" description="Disordered" evidence="1">
    <location>
        <begin position="27"/>
        <end position="51"/>
    </location>
</feature>
<reference evidence="3 5" key="1">
    <citation type="submission" date="2017-12" db="EMBL/GenBank/DDBJ databases">
        <title>Genomic Encyclopedia of Type Strains, Phase III (KMG-III): the genomes of soil and plant-associated and newly described type strains.</title>
        <authorList>
            <person name="Whitman W."/>
        </authorList>
    </citation>
    <scope>NUCLEOTIDE SEQUENCE [LARGE SCALE GENOMIC DNA]</scope>
    <source>
        <strain evidence="3 5">IP-10</strain>
    </source>
</reference>
<dbReference type="EMBL" id="RCCB01000010">
    <property type="protein sequence ID" value="RLJ35826.1"/>
    <property type="molecule type" value="Genomic_DNA"/>
</dbReference>
<feature type="chain" id="PRO_5041087132" evidence="2">
    <location>
        <begin position="21"/>
        <end position="241"/>
    </location>
</feature>
<evidence type="ECO:0000256" key="2">
    <source>
        <dbReference type="SAM" id="SignalP"/>
    </source>
</evidence>
<dbReference type="Proteomes" id="UP000275027">
    <property type="component" value="Unassembled WGS sequence"/>
</dbReference>
<protein>
    <submittedName>
        <fullName evidence="4">Uncharacterized protein</fullName>
    </submittedName>
</protein>
<evidence type="ECO:0000313" key="4">
    <source>
        <dbReference type="EMBL" id="RLJ35826.1"/>
    </source>
</evidence>
<dbReference type="RefSeq" id="WP_143394976.1">
    <property type="nucleotide sequence ID" value="NZ_PJND01000007.1"/>
</dbReference>
<comment type="caution">
    <text evidence="4">The sequence shown here is derived from an EMBL/GenBank/DDBJ whole genome shotgun (WGS) entry which is preliminary data.</text>
</comment>
<evidence type="ECO:0000313" key="5">
    <source>
        <dbReference type="Proteomes" id="UP000233767"/>
    </source>
</evidence>
<keyword evidence="2" id="KW-0732">Signal</keyword>
<dbReference type="PROSITE" id="PS51257">
    <property type="entry name" value="PROKAR_LIPOPROTEIN"/>
    <property type="match status" value="1"/>
</dbReference>